<dbReference type="InterPro" id="IPR036291">
    <property type="entry name" value="NAD(P)-bd_dom_sf"/>
</dbReference>
<dbReference type="AlphaFoldDB" id="A0A8J3N114"/>
<dbReference type="EMBL" id="BNJK01000001">
    <property type="protein sequence ID" value="GHO90857.1"/>
    <property type="molecule type" value="Genomic_DNA"/>
</dbReference>
<dbReference type="InterPro" id="IPR055170">
    <property type="entry name" value="GFO_IDH_MocA-like_dom"/>
</dbReference>
<proteinExistence type="predicted"/>
<dbReference type="Gene3D" id="3.40.50.720">
    <property type="entry name" value="NAD(P)-binding Rossmann-like Domain"/>
    <property type="match status" value="1"/>
</dbReference>
<dbReference type="InterPro" id="IPR051317">
    <property type="entry name" value="Gfo/Idh/MocA_oxidoreduct"/>
</dbReference>
<sequence>MPRDVSKRKLRAGIVGGGQGSFIGAVHHVAVELDGQAEVIAGAMSTDLQRARASAEAWYLKRSYDSYEEMAEAESKLEEGIDFVMVTTPNHVHFPVAKTFLEHGIHVVSDKPMTFDLEQAQQLVSLVESKNLVYALTHNYTGYPAVRHARALVRQGEIGEIRKVLVEYIQDWLMTAEEKTGNKQAGWRTDPSRSGIAGCVGDIGTHGENLLEFITGLKIKSLCADLTTFVEGRALDDDANMLLHLANGGKGILTCSQIAAGEENALSIRIYGTKAGLEWHQMEPNTLLFKPHGQPQQILRTGLGYMSDDAKAATRTPAGHPEGFYEAFANIYKMAIADIRRVESGQKPEGGYPTVYDGLRGMQFVYAAVESSQKGVSWVDMP</sequence>
<dbReference type="PANTHER" id="PTHR43708">
    <property type="entry name" value="CONSERVED EXPRESSED OXIDOREDUCTASE (EUROFUNG)"/>
    <property type="match status" value="1"/>
</dbReference>
<dbReference type="Pfam" id="PF22725">
    <property type="entry name" value="GFO_IDH_MocA_C3"/>
    <property type="match status" value="1"/>
</dbReference>
<dbReference type="RefSeq" id="WP_220201792.1">
    <property type="nucleotide sequence ID" value="NZ_BNJK01000001.1"/>
</dbReference>
<dbReference type="InterPro" id="IPR000683">
    <property type="entry name" value="Gfo/Idh/MocA-like_OxRdtase_N"/>
</dbReference>
<dbReference type="SUPFAM" id="SSF55347">
    <property type="entry name" value="Glyceraldehyde-3-phosphate dehydrogenase-like, C-terminal domain"/>
    <property type="match status" value="1"/>
</dbReference>
<dbReference type="SUPFAM" id="SSF51735">
    <property type="entry name" value="NAD(P)-binding Rossmann-fold domains"/>
    <property type="match status" value="1"/>
</dbReference>
<evidence type="ECO:0000313" key="3">
    <source>
        <dbReference type="EMBL" id="GHO90857.1"/>
    </source>
</evidence>
<evidence type="ECO:0000313" key="4">
    <source>
        <dbReference type="Proteomes" id="UP000597444"/>
    </source>
</evidence>
<keyword evidence="4" id="KW-1185">Reference proteome</keyword>
<organism evidence="3 4">
    <name type="scientific">Reticulibacter mediterranei</name>
    <dbReference type="NCBI Taxonomy" id="2778369"/>
    <lineage>
        <taxon>Bacteria</taxon>
        <taxon>Bacillati</taxon>
        <taxon>Chloroflexota</taxon>
        <taxon>Ktedonobacteria</taxon>
        <taxon>Ktedonobacterales</taxon>
        <taxon>Reticulibacteraceae</taxon>
        <taxon>Reticulibacter</taxon>
    </lineage>
</organism>
<dbReference type="Proteomes" id="UP000597444">
    <property type="component" value="Unassembled WGS sequence"/>
</dbReference>
<name>A0A8J3N114_9CHLR</name>
<protein>
    <submittedName>
        <fullName evidence="3">Oxidoreductase</fullName>
    </submittedName>
</protein>
<dbReference type="Gene3D" id="3.30.360.10">
    <property type="entry name" value="Dihydrodipicolinate Reductase, domain 2"/>
    <property type="match status" value="1"/>
</dbReference>
<gene>
    <name evidence="3" type="ORF">KSF_009050</name>
</gene>
<accession>A0A8J3N114</accession>
<dbReference type="GO" id="GO:0000166">
    <property type="term" value="F:nucleotide binding"/>
    <property type="evidence" value="ECO:0007669"/>
    <property type="project" value="InterPro"/>
</dbReference>
<dbReference type="PANTHER" id="PTHR43708:SF3">
    <property type="entry name" value="OXIDOREDUCTASE"/>
    <property type="match status" value="1"/>
</dbReference>
<reference evidence="3" key="1">
    <citation type="submission" date="2020-10" db="EMBL/GenBank/DDBJ databases">
        <title>Taxonomic study of unclassified bacteria belonging to the class Ktedonobacteria.</title>
        <authorList>
            <person name="Yabe S."/>
            <person name="Wang C.M."/>
            <person name="Zheng Y."/>
            <person name="Sakai Y."/>
            <person name="Cavaletti L."/>
            <person name="Monciardini P."/>
            <person name="Donadio S."/>
        </authorList>
    </citation>
    <scope>NUCLEOTIDE SEQUENCE</scope>
    <source>
        <strain evidence="3">ID150040</strain>
    </source>
</reference>
<dbReference type="Pfam" id="PF01408">
    <property type="entry name" value="GFO_IDH_MocA"/>
    <property type="match status" value="1"/>
</dbReference>
<feature type="domain" description="Gfo/Idh/MocA-like oxidoreductase N-terminal" evidence="1">
    <location>
        <begin position="11"/>
        <end position="137"/>
    </location>
</feature>
<comment type="caution">
    <text evidence="3">The sequence shown here is derived from an EMBL/GenBank/DDBJ whole genome shotgun (WGS) entry which is preliminary data.</text>
</comment>
<feature type="domain" description="GFO/IDH/MocA-like oxidoreductase" evidence="2">
    <location>
        <begin position="146"/>
        <end position="277"/>
    </location>
</feature>
<evidence type="ECO:0000259" key="2">
    <source>
        <dbReference type="Pfam" id="PF22725"/>
    </source>
</evidence>
<evidence type="ECO:0000259" key="1">
    <source>
        <dbReference type="Pfam" id="PF01408"/>
    </source>
</evidence>